<organism evidence="23 24">
    <name type="scientific">Strongyloides stercoralis</name>
    <name type="common">Threadworm</name>
    <dbReference type="NCBI Taxonomy" id="6248"/>
    <lineage>
        <taxon>Eukaryota</taxon>
        <taxon>Metazoa</taxon>
        <taxon>Ecdysozoa</taxon>
        <taxon>Nematoda</taxon>
        <taxon>Chromadorea</taxon>
        <taxon>Rhabditida</taxon>
        <taxon>Tylenchina</taxon>
        <taxon>Panagrolaimomorpha</taxon>
        <taxon>Strongyloidoidea</taxon>
        <taxon>Strongyloididae</taxon>
        <taxon>Strongyloides</taxon>
    </lineage>
</organism>
<evidence type="ECO:0000256" key="15">
    <source>
        <dbReference type="ARBA" id="ARBA00023136"/>
    </source>
</evidence>
<dbReference type="GO" id="GO:0031902">
    <property type="term" value="C:late endosome membrane"/>
    <property type="evidence" value="ECO:0007669"/>
    <property type="project" value="UniProtKB-SubCell"/>
</dbReference>
<keyword evidence="13" id="KW-0520">NAD</keyword>
<keyword evidence="18" id="KW-0458">Lysosome</keyword>
<dbReference type="WBParaSite" id="TCONS_00016955.p1">
    <property type="protein sequence ID" value="TCONS_00016955.p1"/>
    <property type="gene ID" value="XLOC_010966"/>
</dbReference>
<feature type="transmembrane region" description="Helical" evidence="21">
    <location>
        <begin position="225"/>
        <end position="242"/>
    </location>
</feature>
<dbReference type="PROSITE" id="PS51462">
    <property type="entry name" value="NUDIX"/>
    <property type="match status" value="1"/>
</dbReference>
<keyword evidence="15 21" id="KW-0472">Membrane</keyword>
<dbReference type="InterPro" id="IPR000086">
    <property type="entry name" value="NUDIX_hydrolase_dom"/>
</dbReference>
<dbReference type="GO" id="GO:0046872">
    <property type="term" value="F:metal ion binding"/>
    <property type="evidence" value="ECO:0007669"/>
    <property type="project" value="UniProtKB-KW"/>
</dbReference>
<dbReference type="Gene3D" id="3.90.79.10">
    <property type="entry name" value="Nucleoside Triphosphate Pyrophosphohydrolase"/>
    <property type="match status" value="1"/>
</dbReference>
<name>A0AAF5DSK1_STRER</name>
<feature type="transmembrane region" description="Helical" evidence="21">
    <location>
        <begin position="536"/>
        <end position="558"/>
    </location>
</feature>
<evidence type="ECO:0000256" key="11">
    <source>
        <dbReference type="ARBA" id="ARBA00022970"/>
    </source>
</evidence>
<keyword evidence="8" id="KW-0967">Endosome</keyword>
<feature type="transmembrane region" description="Helical" evidence="21">
    <location>
        <begin position="389"/>
        <end position="406"/>
    </location>
</feature>
<comment type="similarity">
    <text evidence="19">Belongs to the amino acid/polyamine transporter 2 family. SLC38A9 subfamily.</text>
</comment>
<reference evidence="24" key="1">
    <citation type="submission" date="2024-02" db="UniProtKB">
        <authorList>
            <consortium name="WormBaseParasite"/>
        </authorList>
    </citation>
    <scope>IDENTIFICATION</scope>
</reference>
<evidence type="ECO:0000256" key="20">
    <source>
        <dbReference type="SAM" id="MobiDB-lite"/>
    </source>
</evidence>
<keyword evidence="14" id="KW-0915">Sodium</keyword>
<dbReference type="GO" id="GO:0015179">
    <property type="term" value="F:L-amino acid transmembrane transporter activity"/>
    <property type="evidence" value="ECO:0007669"/>
    <property type="project" value="TreeGrafter"/>
</dbReference>
<dbReference type="Pfam" id="PF00293">
    <property type="entry name" value="NUDIX"/>
    <property type="match status" value="1"/>
</dbReference>
<evidence type="ECO:0000313" key="24">
    <source>
        <dbReference type="WBParaSite" id="TCONS_00016955.p1"/>
    </source>
</evidence>
<keyword evidence="12 21" id="KW-1133">Transmembrane helix</keyword>
<keyword evidence="23" id="KW-1185">Reference proteome</keyword>
<evidence type="ECO:0000256" key="8">
    <source>
        <dbReference type="ARBA" id="ARBA00022753"/>
    </source>
</evidence>
<evidence type="ECO:0000256" key="16">
    <source>
        <dbReference type="ARBA" id="ARBA00023157"/>
    </source>
</evidence>
<evidence type="ECO:0000256" key="13">
    <source>
        <dbReference type="ARBA" id="ARBA00023027"/>
    </source>
</evidence>
<evidence type="ECO:0000313" key="23">
    <source>
        <dbReference type="Proteomes" id="UP000035681"/>
    </source>
</evidence>
<dbReference type="PANTHER" id="PTHR22950">
    <property type="entry name" value="AMINO ACID TRANSPORTER"/>
    <property type="match status" value="1"/>
</dbReference>
<dbReference type="InterPro" id="IPR013057">
    <property type="entry name" value="AA_transpt_TM"/>
</dbReference>
<evidence type="ECO:0000256" key="21">
    <source>
        <dbReference type="SAM" id="Phobius"/>
    </source>
</evidence>
<evidence type="ECO:0000256" key="12">
    <source>
        <dbReference type="ARBA" id="ARBA00022989"/>
    </source>
</evidence>
<keyword evidence="10" id="KW-0460">Magnesium</keyword>
<evidence type="ECO:0000256" key="10">
    <source>
        <dbReference type="ARBA" id="ARBA00022842"/>
    </source>
</evidence>
<feature type="transmembrane region" description="Helical" evidence="21">
    <location>
        <begin position="185"/>
        <end position="204"/>
    </location>
</feature>
<feature type="transmembrane region" description="Helical" evidence="21">
    <location>
        <begin position="427"/>
        <end position="449"/>
    </location>
</feature>
<dbReference type="AlphaFoldDB" id="A0AAF5DSK1"/>
<dbReference type="FunFam" id="3.90.79.10:FF:000074">
    <property type="entry name" value="Mutt/nudix family protein-like protein"/>
    <property type="match status" value="1"/>
</dbReference>
<evidence type="ECO:0000256" key="18">
    <source>
        <dbReference type="ARBA" id="ARBA00023228"/>
    </source>
</evidence>
<keyword evidence="16" id="KW-1015">Disulfide bond</keyword>
<dbReference type="Pfam" id="PF01490">
    <property type="entry name" value="Aa_trans"/>
    <property type="match status" value="1"/>
</dbReference>
<evidence type="ECO:0000256" key="7">
    <source>
        <dbReference type="ARBA" id="ARBA00022723"/>
    </source>
</evidence>
<keyword evidence="9" id="KW-0378">Hydrolase</keyword>
<dbReference type="PANTHER" id="PTHR22950:SF244">
    <property type="entry name" value="NEUTRAL AMINO ACID TRANSPORTER 9"/>
    <property type="match status" value="1"/>
</dbReference>
<feature type="transmembrane region" description="Helical" evidence="21">
    <location>
        <begin position="469"/>
        <end position="492"/>
    </location>
</feature>
<keyword evidence="5" id="KW-0813">Transport</keyword>
<comment type="subcellular location">
    <subcellularLocation>
        <location evidence="2">Late endosome membrane</location>
        <topology evidence="2">Multi-pass membrane protein</topology>
    </subcellularLocation>
    <subcellularLocation>
        <location evidence="3">Lysosome membrane</location>
        <topology evidence="3">Multi-pass membrane protein</topology>
    </subcellularLocation>
</comment>
<keyword evidence="11" id="KW-0029">Amino-acid transport</keyword>
<proteinExistence type="inferred from homology"/>
<evidence type="ECO:0000256" key="6">
    <source>
        <dbReference type="ARBA" id="ARBA00022692"/>
    </source>
</evidence>
<feature type="transmembrane region" description="Helical" evidence="21">
    <location>
        <begin position="319"/>
        <end position="337"/>
    </location>
</feature>
<dbReference type="CDD" id="cd03429">
    <property type="entry name" value="NUDIX_NADH_pyrophosphatase_Nudt13"/>
    <property type="match status" value="1"/>
</dbReference>
<evidence type="ECO:0000256" key="14">
    <source>
        <dbReference type="ARBA" id="ARBA00023053"/>
    </source>
</evidence>
<feature type="transmembrane region" description="Helical" evidence="21">
    <location>
        <begin position="512"/>
        <end position="530"/>
    </location>
</feature>
<comment type="cofactor">
    <cofactor evidence="1">
        <name>Mg(2+)</name>
        <dbReference type="ChEBI" id="CHEBI:18420"/>
    </cofactor>
</comment>
<dbReference type="PROSITE" id="PS00893">
    <property type="entry name" value="NUDIX_BOX"/>
    <property type="match status" value="1"/>
</dbReference>
<feature type="transmembrane region" description="Helical" evidence="21">
    <location>
        <begin position="349"/>
        <end position="369"/>
    </location>
</feature>
<evidence type="ECO:0000256" key="1">
    <source>
        <dbReference type="ARBA" id="ARBA00001946"/>
    </source>
</evidence>
<dbReference type="Gene3D" id="3.90.79.20">
    <property type="match status" value="1"/>
</dbReference>
<dbReference type="GO" id="GO:0005765">
    <property type="term" value="C:lysosomal membrane"/>
    <property type="evidence" value="ECO:0007669"/>
    <property type="project" value="UniProtKB-SubCell"/>
</dbReference>
<dbReference type="GO" id="GO:0016787">
    <property type="term" value="F:hydrolase activity"/>
    <property type="evidence" value="ECO:0007669"/>
    <property type="project" value="UniProtKB-KW"/>
</dbReference>
<protein>
    <recommendedName>
        <fullName evidence="4">NAD(+) diphosphatase</fullName>
        <ecNumber evidence="4">3.6.1.22</ecNumber>
    </recommendedName>
</protein>
<evidence type="ECO:0000256" key="4">
    <source>
        <dbReference type="ARBA" id="ARBA00012381"/>
    </source>
</evidence>
<feature type="region of interest" description="Disordered" evidence="20">
    <location>
        <begin position="1"/>
        <end position="32"/>
    </location>
</feature>
<feature type="domain" description="Nudix hydrolase" evidence="22">
    <location>
        <begin position="779"/>
        <end position="907"/>
    </location>
</feature>
<sequence length="945" mass="107644">MSNLRRSITNNRRRRLETDNSEGDFLIQNPSNNVDGTISNSLPVDYNINRLQRNDGRNRTISYVMNDNQTIQVSSDRLPYHNPPSLPASRAASVISIRSATEQERMEHHNMAIRYRLFNRLDPGGSRLIMPDHVLPDQFFSILPFDDFRDDGGKQGSIVTIFSIWNTMMGTSLLAMPWALSQAGFILGSFLILGMAGLALYTAYRIVQSPDGLLMPVNSGEYTSVFFSIITLLGGVLVYWVLMSNFLYYTVNVFHDALQPNSTTIPSMANKTFKCDVYCPMEFVQEKVSYPDFTFYNPKVYTKNKLTDDDESFFSYDNLWSLQGTVPIILFFFVFPLMNFKSPTFFTKFNMLGTISVMYLITFTIMKAVECGINVDFFNKNSPNYLPLWRLRFPALTGTLALSYFIHNAVLTILRNQKNPQNNARDLSIGYSLSALCYLIIGTMFYIAFPTYRNCISDNFLNNFGTGDVMSATARLFLLFQMITVLPLLMYFIRSQFYYVVSGITDPSTKQIVTLNICVLLLAVSTAIFYPHVGSILRYIGAISGLVYVFALPCAIHLKRLQIRGEIKKKDIIIHGTISLNYLLYSSLGQSKYVEKVHLYNYWSRSCNDLEKNYSNGKAIVLLDKHPIIKKMKDKNITTPELVKFDYDNVKETFKEYGLDVGRENTVLLDVISPEKEGHDYKPLIGISMSLIKPDPDSGIDFLEARNSLANDLGGECFSLRMCILTINNEEDRNYLAKLQSTMKWHRTFRLCPYCGGVLKKKLSKASCTCTNCHKIFYPNISPVSMVIIRDPTNQYCLLVRHLNSVKGVFTTVAGFVNPGETIKECAKREVAEELGIECHNLKLIDDCQPWPIPDNSLLIPFSATVDKNVKLKLETNEIESARWFSKKEVLEAVRRTENDPFIKNLPSLISNDKKKNDIKNHFYYVPPPGALAFNLIKMWAENLI</sequence>
<dbReference type="Proteomes" id="UP000035681">
    <property type="component" value="Unplaced"/>
</dbReference>
<dbReference type="InterPro" id="IPR049734">
    <property type="entry name" value="NudC-like_C"/>
</dbReference>
<feature type="compositionally biased region" description="Low complexity" evidence="20">
    <location>
        <begin position="1"/>
        <end position="10"/>
    </location>
</feature>
<evidence type="ECO:0000256" key="19">
    <source>
        <dbReference type="ARBA" id="ARBA00038442"/>
    </source>
</evidence>
<dbReference type="SUPFAM" id="SSF55811">
    <property type="entry name" value="Nudix"/>
    <property type="match status" value="1"/>
</dbReference>
<accession>A0AAF5DSK1</accession>
<dbReference type="InterPro" id="IPR020084">
    <property type="entry name" value="NUDIX_hydrolase_CS"/>
</dbReference>
<keyword evidence="7" id="KW-0479">Metal-binding</keyword>
<evidence type="ECO:0000256" key="5">
    <source>
        <dbReference type="ARBA" id="ARBA00022448"/>
    </source>
</evidence>
<evidence type="ECO:0000256" key="17">
    <source>
        <dbReference type="ARBA" id="ARBA00023180"/>
    </source>
</evidence>
<evidence type="ECO:0000256" key="2">
    <source>
        <dbReference type="ARBA" id="ARBA00004107"/>
    </source>
</evidence>
<keyword evidence="6 21" id="KW-0812">Transmembrane</keyword>
<evidence type="ECO:0000259" key="22">
    <source>
        <dbReference type="PROSITE" id="PS51462"/>
    </source>
</evidence>
<keyword evidence="17" id="KW-0325">Glycoprotein</keyword>
<dbReference type="InterPro" id="IPR015797">
    <property type="entry name" value="NUDIX_hydrolase-like_dom_sf"/>
</dbReference>
<evidence type="ECO:0000256" key="3">
    <source>
        <dbReference type="ARBA" id="ARBA00004155"/>
    </source>
</evidence>
<feature type="transmembrane region" description="Helical" evidence="21">
    <location>
        <begin position="158"/>
        <end position="179"/>
    </location>
</feature>
<evidence type="ECO:0000256" key="9">
    <source>
        <dbReference type="ARBA" id="ARBA00022801"/>
    </source>
</evidence>
<dbReference type="EC" id="3.6.1.22" evidence="4"/>